<dbReference type="GO" id="GO:0048038">
    <property type="term" value="F:quinone binding"/>
    <property type="evidence" value="ECO:0007669"/>
    <property type="project" value="UniProtKB-KW"/>
</dbReference>
<dbReference type="PANTHER" id="PTHR42829:SF2">
    <property type="entry name" value="NADH-UBIQUINONE OXIDOREDUCTASE CHAIN 5"/>
    <property type="match status" value="1"/>
</dbReference>
<dbReference type="GO" id="GO:0009535">
    <property type="term" value="C:chloroplast thylakoid membrane"/>
    <property type="evidence" value="ECO:0007669"/>
    <property type="project" value="UniProtKB-SubCell"/>
</dbReference>
<reference evidence="23" key="2">
    <citation type="submission" date="2021-03" db="EMBL/GenBank/DDBJ databases">
        <title>Complete Chloroplast Genome of Tribulus terrester.</title>
        <authorList>
            <person name="Xi Z."/>
        </authorList>
    </citation>
    <scope>NUCLEOTIDE SEQUENCE</scope>
</reference>
<evidence type="ECO:0000256" key="14">
    <source>
        <dbReference type="ARBA" id="ARBA00023027"/>
    </source>
</evidence>
<feature type="transmembrane region" description="Helical" evidence="19">
    <location>
        <begin position="721"/>
        <end position="739"/>
    </location>
</feature>
<evidence type="ECO:0000256" key="13">
    <source>
        <dbReference type="ARBA" id="ARBA00022989"/>
    </source>
</evidence>
<comment type="catalytic activity">
    <reaction evidence="17 19">
        <text>a plastoquinone + NADPH + (n+1) H(+)(in) = a plastoquinol + NADP(+) + n H(+)(out)</text>
        <dbReference type="Rhea" id="RHEA:42612"/>
        <dbReference type="Rhea" id="RHEA-COMP:9561"/>
        <dbReference type="Rhea" id="RHEA-COMP:9562"/>
        <dbReference type="ChEBI" id="CHEBI:15378"/>
        <dbReference type="ChEBI" id="CHEBI:17757"/>
        <dbReference type="ChEBI" id="CHEBI:57783"/>
        <dbReference type="ChEBI" id="CHEBI:58349"/>
        <dbReference type="ChEBI" id="CHEBI:62192"/>
    </reaction>
</comment>
<dbReference type="PANTHER" id="PTHR42829">
    <property type="entry name" value="NADH-UBIQUINONE OXIDOREDUCTASE CHAIN 5"/>
    <property type="match status" value="1"/>
</dbReference>
<sequence length="741" mass="84071">MEHTYQYSWIIPFLPLPVPILIGVGILFFPTATKNLRRMWAFPSVLLLSIVMIFSAELSIQQINSSSIYQYVWSWTINNDFSLELGYLIDPLTCIMSILITTVGIMVLIYSDNYMLHDQGYLRFFAYMSFFTTSMLGLVTSSNLIQIYIFWELVGMCSYLLIGFWFTRPSAASACQKAFVTNRVGDFGLLLGILGFYWITGSFEFRDLFEISKNLIDNSEVNFLFLTLCAFLLFAGAIAKSAQFPLHVWLPDAMEGPTPISALIHAATMVAAGIFLVARLLPLFIVIPYIMYIIVLIGIITLLLGATLAIAQKDIKRGLAYSTMSQLGYMMLALGMGSYRAALFHLITHAYSKALLFLGSGSIIHSMETLVGYSPDKSQNMVLMGGLTKYAPITKTAFLLGTLSLCGIPPFACFWSKDEILNDSWLFSPIFAIIACSTAGLTAFYMFRIYLLTFEGHLNVHFQNYSGKKSSLFYSISLWGKEGRKIFKNKFSLLNLLTMNNSEKFSHFFKKTYGIYGNVKNFTDPFITINHFGTKNIFLYPHESSNTMLFPMLILVLFTLFVGAIGIPFNQDLNLLSKFLTPSINLLHQTSNNSEDWYEFVTNATFSVSIACFGIFVASSLYKPFYSSLQNFNLINSFYKMSSKGIFGEKIKNFIYDWSYNRGYIDFFYTIAFIKGIRKLAELTHFIDRRIIDGITNGFGITSFFVGEGIRYVGGGRISSYLLLYLSYVLIFLLIYYFYFN</sequence>
<evidence type="ECO:0000256" key="5">
    <source>
        <dbReference type="ARBA" id="ARBA00018648"/>
    </source>
</evidence>
<feature type="transmembrane region" description="Helical" evidence="19">
    <location>
        <begin position="145"/>
        <end position="166"/>
    </location>
</feature>
<accession>A0A8A2Z0G5</accession>
<feature type="transmembrane region" description="Helical" evidence="19">
    <location>
        <begin position="327"/>
        <end position="348"/>
    </location>
</feature>
<evidence type="ECO:0000256" key="2">
    <source>
        <dbReference type="ARBA" id="ARBA00004454"/>
    </source>
</evidence>
<dbReference type="InterPro" id="IPR002128">
    <property type="entry name" value="NADH_UbQ_OxRdtase_chlpt_su5_C"/>
</dbReference>
<comment type="function">
    <text evidence="1 19">NDH shuttles electrons from NAD(P)H:plastoquinone, via FMN and iron-sulfur (Fe-S) centers, to quinones in the photosynthetic chain and possibly in a chloroplast respiratory chain. The immediate electron acceptor for the enzyme in this species is believed to be plastoquinone. Couples the redox reaction to proton translocation, and thus conserves the redox energy in a proton gradient.</text>
</comment>
<proteinExistence type="inferred from homology"/>
<dbReference type="Pfam" id="PF00662">
    <property type="entry name" value="Proton_antipo_N"/>
    <property type="match status" value="1"/>
</dbReference>
<keyword evidence="15 19" id="KW-0793">Thylakoid</keyword>
<organism evidence="23">
    <name type="scientific">Tribulus terrestris</name>
    <name type="common">Puncture vine</name>
    <dbReference type="NCBI Taxonomy" id="210369"/>
    <lineage>
        <taxon>Eukaryota</taxon>
        <taxon>Viridiplantae</taxon>
        <taxon>Streptophyta</taxon>
        <taxon>Embryophyta</taxon>
        <taxon>Tracheophyta</taxon>
        <taxon>Spermatophyta</taxon>
        <taxon>Magnoliopsida</taxon>
        <taxon>eudicotyledons</taxon>
        <taxon>Gunneridae</taxon>
        <taxon>Pentapetalae</taxon>
        <taxon>rosids</taxon>
        <taxon>fabids</taxon>
        <taxon>Zygophyllales</taxon>
        <taxon>Zygophyllaceae</taxon>
        <taxon>Tribuloideae</taxon>
        <taxon>Tribulus</taxon>
    </lineage>
</organism>
<feature type="transmembrane region" description="Helical" evidence="19">
    <location>
        <begin position="260"/>
        <end position="278"/>
    </location>
</feature>
<dbReference type="InterPro" id="IPR001750">
    <property type="entry name" value="ND/Mrp_TM"/>
</dbReference>
<evidence type="ECO:0000256" key="11">
    <source>
        <dbReference type="ARBA" id="ARBA00022957"/>
    </source>
</evidence>
<evidence type="ECO:0000256" key="15">
    <source>
        <dbReference type="ARBA" id="ARBA00023078"/>
    </source>
</evidence>
<keyword evidence="16 19" id="KW-0472">Membrane</keyword>
<feature type="transmembrane region" description="Helical" evidence="19">
    <location>
        <begin position="6"/>
        <end position="28"/>
    </location>
</feature>
<dbReference type="Pfam" id="PF00361">
    <property type="entry name" value="Proton_antipo_M"/>
    <property type="match status" value="1"/>
</dbReference>
<dbReference type="PRINTS" id="PR01434">
    <property type="entry name" value="NADHDHGNASE5"/>
</dbReference>
<evidence type="ECO:0000256" key="19">
    <source>
        <dbReference type="RuleBase" id="RU364062"/>
    </source>
</evidence>
<evidence type="ECO:0000256" key="4">
    <source>
        <dbReference type="ARBA" id="ARBA00011199"/>
    </source>
</evidence>
<keyword evidence="6 19" id="KW-0813">Transport</keyword>
<feature type="transmembrane region" description="Helical" evidence="19">
    <location>
        <begin position="424"/>
        <end position="447"/>
    </location>
</feature>
<evidence type="ECO:0000256" key="7">
    <source>
        <dbReference type="ARBA" id="ARBA00022528"/>
    </source>
</evidence>
<feature type="domain" description="NADH:ubiquinone/plastoquinone oxidoreductase chloroplast chain 5 C-terminal" evidence="22">
    <location>
        <begin position="448"/>
        <end position="688"/>
    </location>
</feature>
<dbReference type="NCBIfam" id="NF005141">
    <property type="entry name" value="PRK06590.1"/>
    <property type="match status" value="1"/>
</dbReference>
<evidence type="ECO:0000313" key="23">
    <source>
        <dbReference type="EMBL" id="QSX43057.1"/>
    </source>
</evidence>
<feature type="transmembrane region" description="Helical" evidence="19">
    <location>
        <begin position="121"/>
        <end position="139"/>
    </location>
</feature>
<comment type="subcellular location">
    <subcellularLocation>
        <location evidence="2 19">Plastid</location>
        <location evidence="2 19">Chloroplast thylakoid membrane</location>
        <topology evidence="2 19">Multi-pass membrane protein</topology>
    </subcellularLocation>
</comment>
<dbReference type="GO" id="GO:0042773">
    <property type="term" value="P:ATP synthesis coupled electron transport"/>
    <property type="evidence" value="ECO:0007669"/>
    <property type="project" value="InterPro"/>
</dbReference>
<reference evidence="23" key="1">
    <citation type="submission" date="2018-12" db="EMBL/GenBank/DDBJ databases">
        <authorList>
            <person name="Zha X."/>
        </authorList>
    </citation>
    <scope>NUCLEOTIDE SEQUENCE</scope>
</reference>
<feature type="transmembrane region" description="Helical" evidence="19">
    <location>
        <begin position="187"/>
        <end position="203"/>
    </location>
</feature>
<comment type="catalytic activity">
    <reaction evidence="18 19">
        <text>a plastoquinone + NADH + (n+1) H(+)(in) = a plastoquinol + NAD(+) + n H(+)(out)</text>
        <dbReference type="Rhea" id="RHEA:42608"/>
        <dbReference type="Rhea" id="RHEA-COMP:9561"/>
        <dbReference type="Rhea" id="RHEA-COMP:9562"/>
        <dbReference type="ChEBI" id="CHEBI:15378"/>
        <dbReference type="ChEBI" id="CHEBI:17757"/>
        <dbReference type="ChEBI" id="CHEBI:57540"/>
        <dbReference type="ChEBI" id="CHEBI:57945"/>
        <dbReference type="ChEBI" id="CHEBI:62192"/>
    </reaction>
</comment>
<dbReference type="InterPro" id="IPR001516">
    <property type="entry name" value="Proton_antipo_N"/>
</dbReference>
<feature type="transmembrane region" description="Helical" evidence="19">
    <location>
        <begin position="40"/>
        <end position="60"/>
    </location>
</feature>
<feature type="transmembrane region" description="Helical" evidence="19">
    <location>
        <begin position="548"/>
        <end position="569"/>
    </location>
</feature>
<feature type="transmembrane region" description="Helical" evidence="19">
    <location>
        <begin position="223"/>
        <end position="239"/>
    </location>
</feature>
<dbReference type="Gene3D" id="1.20.5.2700">
    <property type="match status" value="1"/>
</dbReference>
<keyword evidence="10 19" id="KW-0521">NADP</keyword>
<evidence type="ECO:0000256" key="12">
    <source>
        <dbReference type="ARBA" id="ARBA00022967"/>
    </source>
</evidence>
<keyword evidence="9 19" id="KW-0874">Quinone</keyword>
<dbReference type="GeneID" id="54095878"/>
<dbReference type="EMBL" id="MK341055">
    <property type="protein sequence ID" value="QSX43057.1"/>
    <property type="molecule type" value="Genomic_DNA"/>
</dbReference>
<dbReference type="InterPro" id="IPR003945">
    <property type="entry name" value="NU5C-like"/>
</dbReference>
<keyword evidence="14 19" id="KW-0520">NAD</keyword>
<dbReference type="InterPro" id="IPR018393">
    <property type="entry name" value="NADHpl_OxRdtase_5_subgr"/>
</dbReference>
<dbReference type="RefSeq" id="YP_009745541.1">
    <property type="nucleotide sequence ID" value="NC_046758.1"/>
</dbReference>
<evidence type="ECO:0000256" key="10">
    <source>
        <dbReference type="ARBA" id="ARBA00022857"/>
    </source>
</evidence>
<evidence type="ECO:0000256" key="1">
    <source>
        <dbReference type="ARBA" id="ARBA00004059"/>
    </source>
</evidence>
<evidence type="ECO:0000256" key="9">
    <source>
        <dbReference type="ARBA" id="ARBA00022719"/>
    </source>
</evidence>
<dbReference type="GO" id="GO:0008137">
    <property type="term" value="F:NADH dehydrogenase (ubiquinone) activity"/>
    <property type="evidence" value="ECO:0007669"/>
    <property type="project" value="InterPro"/>
</dbReference>
<keyword evidence="13 19" id="KW-1133">Transmembrane helix</keyword>
<evidence type="ECO:0000256" key="8">
    <source>
        <dbReference type="ARBA" id="ARBA00022692"/>
    </source>
</evidence>
<dbReference type="PRINTS" id="PR01435">
    <property type="entry name" value="NPOXDRDTASE5"/>
</dbReference>
<feature type="transmembrane region" description="Helical" evidence="19">
    <location>
        <begin position="284"/>
        <end position="306"/>
    </location>
</feature>
<evidence type="ECO:0000256" key="18">
    <source>
        <dbReference type="ARBA" id="ARBA00048026"/>
    </source>
</evidence>
<dbReference type="EC" id="7.1.1.-" evidence="19"/>
<keyword evidence="11 19" id="KW-0618">Plastoquinone</keyword>
<evidence type="ECO:0000256" key="16">
    <source>
        <dbReference type="ARBA" id="ARBA00023136"/>
    </source>
</evidence>
<evidence type="ECO:0000256" key="17">
    <source>
        <dbReference type="ARBA" id="ARBA00047726"/>
    </source>
</evidence>
<evidence type="ECO:0000256" key="3">
    <source>
        <dbReference type="ARBA" id="ARBA00008200"/>
    </source>
</evidence>
<feature type="transmembrane region" description="Helical" evidence="19">
    <location>
        <begin position="85"/>
        <end position="109"/>
    </location>
</feature>
<protein>
    <recommendedName>
        <fullName evidence="5 19">NAD(P)H-quinone oxidoreductase subunit 5, chloroplastic</fullName>
        <ecNumber evidence="19">7.1.1.-</ecNumber>
    </recommendedName>
    <alternativeName>
        <fullName evidence="19">NADH-plastoquinone oxidoreductase subunit 5</fullName>
    </alternativeName>
</protein>
<gene>
    <name evidence="19 23" type="primary">ndhF</name>
</gene>
<evidence type="ECO:0000259" key="21">
    <source>
        <dbReference type="Pfam" id="PF00662"/>
    </source>
</evidence>
<name>A0A8A2Z0G5_TRITE</name>
<dbReference type="AlphaFoldDB" id="A0A8A2Z0G5"/>
<evidence type="ECO:0000256" key="6">
    <source>
        <dbReference type="ARBA" id="ARBA00022448"/>
    </source>
</evidence>
<feature type="domain" description="NADH-Ubiquinone oxidoreductase (complex I) chain 5 N-terminal" evidence="21">
    <location>
        <begin position="75"/>
        <end position="125"/>
    </location>
</feature>
<keyword evidence="8 19" id="KW-0812">Transmembrane</keyword>
<dbReference type="GO" id="GO:0003954">
    <property type="term" value="F:NADH dehydrogenase activity"/>
    <property type="evidence" value="ECO:0007669"/>
    <property type="project" value="TreeGrafter"/>
</dbReference>
<dbReference type="NCBIfam" id="TIGR01974">
    <property type="entry name" value="NDH_I_L"/>
    <property type="match status" value="1"/>
</dbReference>
<feature type="transmembrane region" description="Helical" evidence="19">
    <location>
        <begin position="600"/>
        <end position="622"/>
    </location>
</feature>
<keyword evidence="19 23" id="KW-0934">Plastid</keyword>
<feature type="transmembrane region" description="Helical" evidence="19">
    <location>
        <begin position="393"/>
        <end position="412"/>
    </location>
</feature>
<comment type="similarity">
    <text evidence="3 19">Belongs to the complex I subunit 5 family.</text>
</comment>
<feature type="transmembrane region" description="Helical" evidence="19">
    <location>
        <begin position="354"/>
        <end position="373"/>
    </location>
</feature>
<evidence type="ECO:0000259" key="22">
    <source>
        <dbReference type="Pfam" id="PF01010"/>
    </source>
</evidence>
<evidence type="ECO:0000259" key="20">
    <source>
        <dbReference type="Pfam" id="PF00361"/>
    </source>
</evidence>
<keyword evidence="7 19" id="KW-0150">Chloroplast</keyword>
<dbReference type="GO" id="GO:0015990">
    <property type="term" value="P:electron transport coupled proton transport"/>
    <property type="evidence" value="ECO:0007669"/>
    <property type="project" value="TreeGrafter"/>
</dbReference>
<dbReference type="Pfam" id="PF01010">
    <property type="entry name" value="Proton_antipo_C"/>
    <property type="match status" value="1"/>
</dbReference>
<feature type="domain" description="NADH:quinone oxidoreductase/Mrp antiporter transmembrane" evidence="20">
    <location>
        <begin position="141"/>
        <end position="440"/>
    </location>
</feature>
<geneLocation type="chloroplast" evidence="23"/>
<keyword evidence="12" id="KW-1278">Translocase</keyword>
<comment type="subunit">
    <text evidence="4 19">NDH is composed of at least 16 different subunits, 5 of which are encoded in the nucleus.</text>
</comment>